<evidence type="ECO:0000256" key="1">
    <source>
        <dbReference type="SAM" id="MobiDB-lite"/>
    </source>
</evidence>
<feature type="region of interest" description="Disordered" evidence="1">
    <location>
        <begin position="21"/>
        <end position="50"/>
    </location>
</feature>
<comment type="caution">
    <text evidence="2">The sequence shown here is derived from an EMBL/GenBank/DDBJ whole genome shotgun (WGS) entry which is preliminary data.</text>
</comment>
<protein>
    <submittedName>
        <fullName evidence="2">Uncharacterized protein</fullName>
    </submittedName>
</protein>
<dbReference type="EMBL" id="BMNB01000014">
    <property type="protein sequence ID" value="GGM46516.1"/>
    <property type="molecule type" value="Genomic_DNA"/>
</dbReference>
<dbReference type="AlphaFoldDB" id="A0A917TZK6"/>
<accession>A0A917TZK6</accession>
<proteinExistence type="predicted"/>
<organism evidence="2 3">
    <name type="scientific">Micromonospora sonchi</name>
    <dbReference type="NCBI Taxonomy" id="1763543"/>
    <lineage>
        <taxon>Bacteria</taxon>
        <taxon>Bacillati</taxon>
        <taxon>Actinomycetota</taxon>
        <taxon>Actinomycetes</taxon>
        <taxon>Micromonosporales</taxon>
        <taxon>Micromonosporaceae</taxon>
        <taxon>Micromonospora</taxon>
    </lineage>
</organism>
<sequence>MWLSDIGSPFAVSGAPAYPGEQGLIPSRRARQQGLIPSRRARQRGGRPAVKSAIRAASGAAARTQVKWSTVLSAW</sequence>
<dbReference type="Proteomes" id="UP000608890">
    <property type="component" value="Unassembled WGS sequence"/>
</dbReference>
<gene>
    <name evidence="2" type="ORF">GCM10011608_34050</name>
</gene>
<keyword evidence="3" id="KW-1185">Reference proteome</keyword>
<reference evidence="2" key="2">
    <citation type="submission" date="2020-09" db="EMBL/GenBank/DDBJ databases">
        <authorList>
            <person name="Sun Q."/>
            <person name="Zhou Y."/>
        </authorList>
    </citation>
    <scope>NUCLEOTIDE SEQUENCE</scope>
    <source>
        <strain evidence="2">CGMCC 4.7312</strain>
    </source>
</reference>
<name>A0A917TZK6_9ACTN</name>
<evidence type="ECO:0000313" key="2">
    <source>
        <dbReference type="EMBL" id="GGM46516.1"/>
    </source>
</evidence>
<reference evidence="2" key="1">
    <citation type="journal article" date="2014" name="Int. J. Syst. Evol. Microbiol.">
        <title>Complete genome sequence of Corynebacterium casei LMG S-19264T (=DSM 44701T), isolated from a smear-ripened cheese.</title>
        <authorList>
            <consortium name="US DOE Joint Genome Institute (JGI-PGF)"/>
            <person name="Walter F."/>
            <person name="Albersmeier A."/>
            <person name="Kalinowski J."/>
            <person name="Ruckert C."/>
        </authorList>
    </citation>
    <scope>NUCLEOTIDE SEQUENCE</scope>
    <source>
        <strain evidence="2">CGMCC 4.7312</strain>
    </source>
</reference>
<evidence type="ECO:0000313" key="3">
    <source>
        <dbReference type="Proteomes" id="UP000608890"/>
    </source>
</evidence>